<dbReference type="InterPro" id="IPR011006">
    <property type="entry name" value="CheY-like_superfamily"/>
</dbReference>
<dbReference type="Pfam" id="PF13185">
    <property type="entry name" value="GAF_2"/>
    <property type="match status" value="1"/>
</dbReference>
<keyword evidence="7" id="KW-1185">Reference proteome</keyword>
<dbReference type="EMBL" id="JBBMFV010000004">
    <property type="protein sequence ID" value="MEO3940746.1"/>
    <property type="molecule type" value="Genomic_DNA"/>
</dbReference>
<dbReference type="InterPro" id="IPR005561">
    <property type="entry name" value="ANTAR"/>
</dbReference>
<dbReference type="SMART" id="SM00065">
    <property type="entry name" value="GAF"/>
    <property type="match status" value="1"/>
</dbReference>
<organism evidence="6 7">
    <name type="scientific">Paenarthrobacter nicotinovorans</name>
    <name type="common">Arthrobacter nicotinovorans</name>
    <dbReference type="NCBI Taxonomy" id="29320"/>
    <lineage>
        <taxon>Bacteria</taxon>
        <taxon>Bacillati</taxon>
        <taxon>Actinomycetota</taxon>
        <taxon>Actinomycetes</taxon>
        <taxon>Micrococcales</taxon>
        <taxon>Micrococcaceae</taxon>
        <taxon>Paenarthrobacter</taxon>
    </lineage>
</organism>
<evidence type="ECO:0000256" key="4">
    <source>
        <dbReference type="ARBA" id="ARBA00023163"/>
    </source>
</evidence>
<dbReference type="InterPro" id="IPR036388">
    <property type="entry name" value="WH-like_DNA-bd_sf"/>
</dbReference>
<dbReference type="SUPFAM" id="SSF55781">
    <property type="entry name" value="GAF domain-like"/>
    <property type="match status" value="1"/>
</dbReference>
<dbReference type="Gene3D" id="3.30.450.40">
    <property type="match status" value="1"/>
</dbReference>
<sequence>MTETQPSEQIPTAGPLEDHVDLTDFLVHLQDLLANNADIREFLQDLAELAARELTKPGNTIACGVTVIRQKKPVAVADSDPMARKLDDIQNSFGDGPCLTALRTRTITHVPDVRNEDRWRDYMEAAACTDVGSILALPMELNSTAEAVVNLYSTRSHGFSHDDMVAAERVTATGAKALYLALKIAQLRDARENLAAALDSRTAIDTAVGIIMAQNRCSRDAAFQILVNASSHRNIKLRVVAENVIAHVAGDRNISAAFEE</sequence>
<dbReference type="InterPro" id="IPR029016">
    <property type="entry name" value="GAF-like_dom_sf"/>
</dbReference>
<dbReference type="InterPro" id="IPR012074">
    <property type="entry name" value="GAF_ANTAR"/>
</dbReference>
<name>A0ABV0GQ98_PAENI</name>
<dbReference type="Pfam" id="PF03861">
    <property type="entry name" value="ANTAR"/>
    <property type="match status" value="1"/>
</dbReference>
<evidence type="ECO:0000256" key="3">
    <source>
        <dbReference type="ARBA" id="ARBA00023015"/>
    </source>
</evidence>
<gene>
    <name evidence="6" type="ORF">V3C41_06640</name>
</gene>
<evidence type="ECO:0000259" key="5">
    <source>
        <dbReference type="PROSITE" id="PS50921"/>
    </source>
</evidence>
<accession>A0ABV0GQ98</accession>
<dbReference type="SMART" id="SM01012">
    <property type="entry name" value="ANTAR"/>
    <property type="match status" value="1"/>
</dbReference>
<keyword evidence="1" id="KW-0808">Transferase</keyword>
<comment type="caution">
    <text evidence="6">The sequence shown here is derived from an EMBL/GenBank/DDBJ whole genome shotgun (WGS) entry which is preliminary data.</text>
</comment>
<dbReference type="InterPro" id="IPR003018">
    <property type="entry name" value="GAF"/>
</dbReference>
<dbReference type="PROSITE" id="PS50921">
    <property type="entry name" value="ANTAR"/>
    <property type="match status" value="1"/>
</dbReference>
<keyword evidence="4" id="KW-0804">Transcription</keyword>
<evidence type="ECO:0000256" key="1">
    <source>
        <dbReference type="ARBA" id="ARBA00022679"/>
    </source>
</evidence>
<dbReference type="Proteomes" id="UP001448614">
    <property type="component" value="Unassembled WGS sequence"/>
</dbReference>
<reference evidence="6 7" key="1">
    <citation type="journal article" date="2024" name="Appl. Microbiol. Biotechnol.">
        <title>Biosynthetic gene clusters with biotechnological applications in novel Antarctic isolates from Actinomycetota.</title>
        <authorList>
            <person name="Bruna P."/>
            <person name="Nunez-Montero K."/>
            <person name="Contreras M.J."/>
            <person name="Leal K."/>
            <person name="Garcia M."/>
            <person name="Abanto M."/>
            <person name="Barrientos L."/>
        </authorList>
    </citation>
    <scope>NUCLEOTIDE SEQUENCE [LARGE SCALE GENOMIC DNA]</scope>
    <source>
        <strain evidence="6 7">Se16.17</strain>
    </source>
</reference>
<evidence type="ECO:0000313" key="7">
    <source>
        <dbReference type="Proteomes" id="UP001448614"/>
    </source>
</evidence>
<dbReference type="RefSeq" id="WP_347782162.1">
    <property type="nucleotide sequence ID" value="NZ_JBBMFV010000004.1"/>
</dbReference>
<keyword evidence="2" id="KW-0418">Kinase</keyword>
<evidence type="ECO:0000256" key="2">
    <source>
        <dbReference type="ARBA" id="ARBA00022777"/>
    </source>
</evidence>
<protein>
    <submittedName>
        <fullName evidence="6">GAF and ANTAR domain-containing protein</fullName>
    </submittedName>
</protein>
<dbReference type="SUPFAM" id="SSF52172">
    <property type="entry name" value="CheY-like"/>
    <property type="match status" value="1"/>
</dbReference>
<dbReference type="PIRSF" id="PIRSF036625">
    <property type="entry name" value="GAF_ANTAR"/>
    <property type="match status" value="1"/>
</dbReference>
<keyword evidence="3" id="KW-0805">Transcription regulation</keyword>
<feature type="domain" description="ANTAR" evidence="5">
    <location>
        <begin position="184"/>
        <end position="245"/>
    </location>
</feature>
<dbReference type="Gene3D" id="1.10.10.10">
    <property type="entry name" value="Winged helix-like DNA-binding domain superfamily/Winged helix DNA-binding domain"/>
    <property type="match status" value="1"/>
</dbReference>
<proteinExistence type="predicted"/>
<evidence type="ECO:0000313" key="6">
    <source>
        <dbReference type="EMBL" id="MEO3940746.1"/>
    </source>
</evidence>